<dbReference type="GO" id="GO:0005524">
    <property type="term" value="F:ATP binding"/>
    <property type="evidence" value="ECO:0007669"/>
    <property type="project" value="UniProtKB-KW"/>
</dbReference>
<sequence length="512" mass="57931">MSILTIEHLTHRFGEKVLYEEASLQVNKGDHLGLTGQNGVGKSTLIKILTGEVLPDEGTIQWQKNCKIGYLDQHVSVEQSLTMVDFLKQAFQELFDKEAKLTKLYEEYSQTASEKLLEQAGKLQTDLDESNFYQIDTIIQDLANGLGLQAIGLDKKLGELSGGQRSKVILAKLLLEAPDVLLLDEPTNYLDDTHIQWLVRYLNNFEGSFLLVSHDYQFLNEVTNCIADIEFGKLTKYTGNVEKSFAQKEQNKQTYLKQYQAQQEKIEKMEAYIRKYKAGNRATMAKSRQKQLDRLERLTPPGSLTKPAIEFPYQGLVATQALTTQKLVVGYREPLLEPLDLMVHVGEKVALKGFNGIGKSTLIKTLTKVIPSLDGEFHYPLNTKIAYFTQDLAWPNEQLTPLDYLSDRFPDTTIKERRSHLARAGLPDKLAMQSLALLSGGEQTKVKLAELMMQTSNLLFLDEPTNHIDEAAKKSLQEAIHVYPGTVFLVSHEADFYEEIVDRVIDIEELVK</sequence>
<keyword evidence="2 5" id="KW-0067">ATP-binding</keyword>
<evidence type="ECO:0000256" key="2">
    <source>
        <dbReference type="ARBA" id="ARBA00022840"/>
    </source>
</evidence>
<feature type="domain" description="ABC transporter" evidence="4">
    <location>
        <begin position="317"/>
        <end position="511"/>
    </location>
</feature>
<dbReference type="GeneID" id="60894303"/>
<feature type="coiled-coil region" evidence="3">
    <location>
        <begin position="245"/>
        <end position="272"/>
    </location>
</feature>
<comment type="caution">
    <text evidence="5">The sequence shown here is derived from an EMBL/GenBank/DDBJ whole genome shotgun (WGS) entry which is preliminary data.</text>
</comment>
<proteinExistence type="predicted"/>
<dbReference type="CDD" id="cd03221">
    <property type="entry name" value="ABCF_EF-3"/>
    <property type="match status" value="2"/>
</dbReference>
<dbReference type="Pfam" id="PF12848">
    <property type="entry name" value="ABC_tran_Xtn"/>
    <property type="match status" value="1"/>
</dbReference>
<organism evidence="5 6">
    <name type="scientific">Enterococcus faecalis TX4248</name>
    <dbReference type="NCBI Taxonomy" id="749495"/>
    <lineage>
        <taxon>Bacteria</taxon>
        <taxon>Bacillati</taxon>
        <taxon>Bacillota</taxon>
        <taxon>Bacilli</taxon>
        <taxon>Lactobacillales</taxon>
        <taxon>Enterococcaceae</taxon>
        <taxon>Enterococcus</taxon>
    </lineage>
</organism>
<dbReference type="Proteomes" id="UP000004846">
    <property type="component" value="Unassembled WGS sequence"/>
</dbReference>
<evidence type="ECO:0000259" key="4">
    <source>
        <dbReference type="PROSITE" id="PS50893"/>
    </source>
</evidence>
<feature type="domain" description="ABC transporter" evidence="4">
    <location>
        <begin position="4"/>
        <end position="256"/>
    </location>
</feature>
<dbReference type="GO" id="GO:0016887">
    <property type="term" value="F:ATP hydrolysis activity"/>
    <property type="evidence" value="ECO:0007669"/>
    <property type="project" value="InterPro"/>
</dbReference>
<dbReference type="SUPFAM" id="SSF52540">
    <property type="entry name" value="P-loop containing nucleoside triphosphate hydrolases"/>
    <property type="match status" value="2"/>
</dbReference>
<dbReference type="InterPro" id="IPR017871">
    <property type="entry name" value="ABC_transporter-like_CS"/>
</dbReference>
<evidence type="ECO:0000313" key="5">
    <source>
        <dbReference type="EMBL" id="EFM82070.1"/>
    </source>
</evidence>
<keyword evidence="1" id="KW-0547">Nucleotide-binding</keyword>
<accession>A0A125W3T0</accession>
<dbReference type="InterPro" id="IPR051309">
    <property type="entry name" value="ABCF_ATPase"/>
</dbReference>
<evidence type="ECO:0000313" key="6">
    <source>
        <dbReference type="Proteomes" id="UP000004846"/>
    </source>
</evidence>
<keyword evidence="3" id="KW-0175">Coiled coil</keyword>
<dbReference type="PANTHER" id="PTHR42855:SF2">
    <property type="entry name" value="DRUG RESISTANCE ABC TRANSPORTER,ATP-BINDING PROTEIN"/>
    <property type="match status" value="1"/>
</dbReference>
<dbReference type="PROSITE" id="PS50893">
    <property type="entry name" value="ABC_TRANSPORTER_2"/>
    <property type="match status" value="2"/>
</dbReference>
<dbReference type="Pfam" id="PF00005">
    <property type="entry name" value="ABC_tran"/>
    <property type="match status" value="2"/>
</dbReference>
<name>A0A125W3T0_ENTFL</name>
<dbReference type="PROSITE" id="PS00211">
    <property type="entry name" value="ABC_TRANSPORTER_1"/>
    <property type="match status" value="2"/>
</dbReference>
<gene>
    <name evidence="5" type="ORF">HMPREF9498_02349</name>
</gene>
<dbReference type="SMART" id="SM00382">
    <property type="entry name" value="AAA"/>
    <property type="match status" value="2"/>
</dbReference>
<dbReference type="RefSeq" id="WP_002362078.1">
    <property type="nucleotide sequence ID" value="NZ_GL454475.1"/>
</dbReference>
<dbReference type="FunFam" id="3.40.50.300:FF:000011">
    <property type="entry name" value="Putative ABC transporter ATP-binding component"/>
    <property type="match status" value="1"/>
</dbReference>
<dbReference type="EMBL" id="AEBR01000080">
    <property type="protein sequence ID" value="EFM82070.1"/>
    <property type="molecule type" value="Genomic_DNA"/>
</dbReference>
<dbReference type="InterPro" id="IPR003593">
    <property type="entry name" value="AAA+_ATPase"/>
</dbReference>
<dbReference type="AlphaFoldDB" id="A0A125W3T0"/>
<dbReference type="PANTHER" id="PTHR42855">
    <property type="entry name" value="ABC TRANSPORTER ATP-BINDING SUBUNIT"/>
    <property type="match status" value="1"/>
</dbReference>
<dbReference type="Gene3D" id="3.40.50.300">
    <property type="entry name" value="P-loop containing nucleotide triphosphate hydrolases"/>
    <property type="match status" value="2"/>
</dbReference>
<dbReference type="HOGENOM" id="CLU_000604_36_0_9"/>
<evidence type="ECO:0000256" key="1">
    <source>
        <dbReference type="ARBA" id="ARBA00022741"/>
    </source>
</evidence>
<dbReference type="InterPro" id="IPR003439">
    <property type="entry name" value="ABC_transporter-like_ATP-bd"/>
</dbReference>
<dbReference type="InterPro" id="IPR027417">
    <property type="entry name" value="P-loop_NTPase"/>
</dbReference>
<evidence type="ECO:0000256" key="3">
    <source>
        <dbReference type="SAM" id="Coils"/>
    </source>
</evidence>
<protein>
    <submittedName>
        <fullName evidence="5">ABC transporter, ATP-binding protein</fullName>
    </submittedName>
</protein>
<reference evidence="5 6" key="1">
    <citation type="submission" date="2010-07" db="EMBL/GenBank/DDBJ databases">
        <authorList>
            <person name="Sid Ahmed O."/>
        </authorList>
    </citation>
    <scope>NUCLEOTIDE SEQUENCE [LARGE SCALE GENOMIC DNA]</scope>
    <source>
        <strain evidence="5 6">TX4248</strain>
    </source>
</reference>
<dbReference type="InterPro" id="IPR032781">
    <property type="entry name" value="ABC_tran_Xtn"/>
</dbReference>